<accession>A0A919PV74</accession>
<evidence type="ECO:0000313" key="2">
    <source>
        <dbReference type="Proteomes" id="UP000660611"/>
    </source>
</evidence>
<dbReference type="RefSeq" id="WP_203852747.1">
    <property type="nucleotide sequence ID" value="NZ_BAAAVW010000005.1"/>
</dbReference>
<dbReference type="Proteomes" id="UP000660611">
    <property type="component" value="Unassembled WGS sequence"/>
</dbReference>
<name>A0A919PV74_9ACTN</name>
<proteinExistence type="predicted"/>
<dbReference type="EMBL" id="BONQ01000150">
    <property type="protein sequence ID" value="GIG51121.1"/>
    <property type="molecule type" value="Genomic_DNA"/>
</dbReference>
<protein>
    <submittedName>
        <fullName evidence="1">Uncharacterized protein</fullName>
    </submittedName>
</protein>
<organism evidence="1 2">
    <name type="scientific">Dactylosporangium siamense</name>
    <dbReference type="NCBI Taxonomy" id="685454"/>
    <lineage>
        <taxon>Bacteria</taxon>
        <taxon>Bacillati</taxon>
        <taxon>Actinomycetota</taxon>
        <taxon>Actinomycetes</taxon>
        <taxon>Micromonosporales</taxon>
        <taxon>Micromonosporaceae</taxon>
        <taxon>Dactylosporangium</taxon>
    </lineage>
</organism>
<gene>
    <name evidence="1" type="ORF">Dsi01nite_091620</name>
</gene>
<sequence>MHEGEWLERYLTEEEVLRLEGVTVSVSAGRTLGMVTLLAGWRAHVLRIERELELPDSDRTVWGMYDLIAAYSLRSFIAHGVEISRSNSLDGFLRALDGVDAVLRSYTETDESMAVRRIDGGGRPGGEWWWDLVPRTGPIRREAEQSKPKK</sequence>
<evidence type="ECO:0000313" key="1">
    <source>
        <dbReference type="EMBL" id="GIG51121.1"/>
    </source>
</evidence>
<reference evidence="1" key="1">
    <citation type="submission" date="2021-01" db="EMBL/GenBank/DDBJ databases">
        <title>Whole genome shotgun sequence of Dactylosporangium siamense NBRC 106093.</title>
        <authorList>
            <person name="Komaki H."/>
            <person name="Tamura T."/>
        </authorList>
    </citation>
    <scope>NUCLEOTIDE SEQUENCE</scope>
    <source>
        <strain evidence="1">NBRC 106093</strain>
    </source>
</reference>
<keyword evidence="2" id="KW-1185">Reference proteome</keyword>
<dbReference type="AlphaFoldDB" id="A0A919PV74"/>
<comment type="caution">
    <text evidence="1">The sequence shown here is derived from an EMBL/GenBank/DDBJ whole genome shotgun (WGS) entry which is preliminary data.</text>
</comment>